<protein>
    <submittedName>
        <fullName evidence="1">Uncharacterized protein</fullName>
    </submittedName>
</protein>
<dbReference type="EMBL" id="MHTC01000049">
    <property type="protein sequence ID" value="OHA54437.1"/>
    <property type="molecule type" value="Genomic_DNA"/>
</dbReference>
<reference evidence="1 2" key="1">
    <citation type="journal article" date="2016" name="Nat. Commun.">
        <title>Thousands of microbial genomes shed light on interconnected biogeochemical processes in an aquifer system.</title>
        <authorList>
            <person name="Anantharaman K."/>
            <person name="Brown C.T."/>
            <person name="Hug L.A."/>
            <person name="Sharon I."/>
            <person name="Castelle C.J."/>
            <person name="Probst A.J."/>
            <person name="Thomas B.C."/>
            <person name="Singh A."/>
            <person name="Wilkins M.J."/>
            <person name="Karaoz U."/>
            <person name="Brodie E.L."/>
            <person name="Williams K.H."/>
            <person name="Hubbard S.S."/>
            <person name="Banfield J.F."/>
        </authorList>
    </citation>
    <scope>NUCLEOTIDE SEQUENCE [LARGE SCALE GENOMIC DNA]</scope>
</reference>
<organism evidence="1 2">
    <name type="scientific">Candidatus Veblenbacteria bacterium RIFOXYB1_FULL_43_13</name>
    <dbReference type="NCBI Taxonomy" id="1802426"/>
    <lineage>
        <taxon>Bacteria</taxon>
        <taxon>Candidatus Vebleniibacteriota</taxon>
    </lineage>
</organism>
<comment type="caution">
    <text evidence="1">The sequence shown here is derived from an EMBL/GenBank/DDBJ whole genome shotgun (WGS) entry which is preliminary data.</text>
</comment>
<evidence type="ECO:0000313" key="2">
    <source>
        <dbReference type="Proteomes" id="UP000177575"/>
    </source>
</evidence>
<dbReference type="AlphaFoldDB" id="A0A1G2Q1J1"/>
<name>A0A1G2Q1J1_9BACT</name>
<evidence type="ECO:0000313" key="1">
    <source>
        <dbReference type="EMBL" id="OHA54437.1"/>
    </source>
</evidence>
<sequence>MSKKHKTYYLPGDDEPFMNPDGEVYEPRVLKSLIIRALNNKLKSSARIAITVLRWSKKLDEAEQPISESVVKVVTLTTLQRWYRSSTGESLTKKTLKKEREEFQPLPD</sequence>
<gene>
    <name evidence="1" type="ORF">A2388_03080</name>
</gene>
<dbReference type="Proteomes" id="UP000177575">
    <property type="component" value="Unassembled WGS sequence"/>
</dbReference>
<accession>A0A1G2Q1J1</accession>
<proteinExistence type="predicted"/>